<dbReference type="AlphaFoldDB" id="A0A387BLM2"/>
<dbReference type="OrthoDB" id="529907at2"/>
<dbReference type="SUPFAM" id="SSF55729">
    <property type="entry name" value="Acyl-CoA N-acyltransferases (Nat)"/>
    <property type="match status" value="1"/>
</dbReference>
<evidence type="ECO:0000256" key="3">
    <source>
        <dbReference type="ARBA" id="ARBA00022679"/>
    </source>
</evidence>
<keyword evidence="3 7" id="KW-0808">Transferase</keyword>
<protein>
    <recommendedName>
        <fullName evidence="5">[Ribosomal protein bS18]-alanine N-acetyltransferase</fullName>
        <ecNumber evidence="5">2.3.1.266</ecNumber>
    </recommendedName>
</protein>
<evidence type="ECO:0000313" key="7">
    <source>
        <dbReference type="EMBL" id="AYG02944.1"/>
    </source>
</evidence>
<accession>A0A387BLM2</accession>
<comment type="catalytic activity">
    <reaction evidence="5">
        <text>N-terminal L-alanyl-[ribosomal protein bS18] + acetyl-CoA = N-terminal N(alpha)-acetyl-L-alanyl-[ribosomal protein bS18] + CoA + H(+)</text>
        <dbReference type="Rhea" id="RHEA:43756"/>
        <dbReference type="Rhea" id="RHEA-COMP:10676"/>
        <dbReference type="Rhea" id="RHEA-COMP:10677"/>
        <dbReference type="ChEBI" id="CHEBI:15378"/>
        <dbReference type="ChEBI" id="CHEBI:57287"/>
        <dbReference type="ChEBI" id="CHEBI:57288"/>
        <dbReference type="ChEBI" id="CHEBI:64718"/>
        <dbReference type="ChEBI" id="CHEBI:83683"/>
        <dbReference type="EC" id="2.3.1.266"/>
    </reaction>
</comment>
<keyword evidence="4" id="KW-0012">Acyltransferase</keyword>
<dbReference type="EC" id="2.3.1.266" evidence="5"/>
<evidence type="ECO:0000256" key="2">
    <source>
        <dbReference type="ARBA" id="ARBA00022490"/>
    </source>
</evidence>
<feature type="domain" description="N-acetyltransferase" evidence="6">
    <location>
        <begin position="5"/>
        <end position="154"/>
    </location>
</feature>
<dbReference type="CDD" id="cd04301">
    <property type="entry name" value="NAT_SF"/>
    <property type="match status" value="1"/>
</dbReference>
<evidence type="ECO:0000256" key="4">
    <source>
        <dbReference type="ARBA" id="ARBA00023315"/>
    </source>
</evidence>
<comment type="function">
    <text evidence="5">Acetylates the N-terminal alanine of ribosomal protein bS18.</text>
</comment>
<dbReference type="KEGG" id="gry:D7I44_05000"/>
<evidence type="ECO:0000313" key="8">
    <source>
        <dbReference type="Proteomes" id="UP000275069"/>
    </source>
</evidence>
<dbReference type="InterPro" id="IPR016181">
    <property type="entry name" value="Acyl_CoA_acyltransferase"/>
</dbReference>
<dbReference type="PANTHER" id="PTHR43420:SF12">
    <property type="entry name" value="N-ACETYLTRANSFERASE DOMAIN-CONTAINING PROTEIN"/>
    <property type="match status" value="1"/>
</dbReference>
<organism evidence="7 8">
    <name type="scientific">Gryllotalpicola protaetiae</name>
    <dbReference type="NCBI Taxonomy" id="2419771"/>
    <lineage>
        <taxon>Bacteria</taxon>
        <taxon>Bacillati</taxon>
        <taxon>Actinomycetota</taxon>
        <taxon>Actinomycetes</taxon>
        <taxon>Micrococcales</taxon>
        <taxon>Microbacteriaceae</taxon>
        <taxon>Gryllotalpicola</taxon>
    </lineage>
</organism>
<sequence length="154" mass="17088">MTDSFSIRRAAIADLDALVALESVIFASDAWPEQLWRSELESPHTFYLLATRPDAPAEVVGYAGLLSLPGGLDGDVQTIGLADEARGYGLGRELMRLLHLEAERRGVREMFLDVRVDNPVAQSLYRSFGYEEIGIRKGYYQPDNVDALVMRAAL</sequence>
<evidence type="ECO:0000259" key="6">
    <source>
        <dbReference type="PROSITE" id="PS51186"/>
    </source>
</evidence>
<evidence type="ECO:0000256" key="5">
    <source>
        <dbReference type="RuleBase" id="RU363094"/>
    </source>
</evidence>
<dbReference type="RefSeq" id="WP_120788478.1">
    <property type="nucleotide sequence ID" value="NZ_CP032624.1"/>
</dbReference>
<proteinExistence type="inferred from homology"/>
<evidence type="ECO:0000256" key="1">
    <source>
        <dbReference type="ARBA" id="ARBA00005395"/>
    </source>
</evidence>
<reference evidence="7 8" key="1">
    <citation type="submission" date="2018-09" db="EMBL/GenBank/DDBJ databases">
        <title>Genome sequencing of strain 2DFW10M-5.</title>
        <authorList>
            <person name="Heo J."/>
            <person name="Kim S.-J."/>
            <person name="Kwon S.-W."/>
        </authorList>
    </citation>
    <scope>NUCLEOTIDE SEQUENCE [LARGE SCALE GENOMIC DNA]</scope>
    <source>
        <strain evidence="7 8">2DFW10M-5</strain>
    </source>
</reference>
<comment type="similarity">
    <text evidence="1 5">Belongs to the acetyltransferase family. RimI subfamily.</text>
</comment>
<dbReference type="Pfam" id="PF00583">
    <property type="entry name" value="Acetyltransf_1"/>
    <property type="match status" value="1"/>
</dbReference>
<keyword evidence="8" id="KW-1185">Reference proteome</keyword>
<dbReference type="InterPro" id="IPR006464">
    <property type="entry name" value="AcTrfase_RimI/Ard1"/>
</dbReference>
<name>A0A387BLM2_9MICO</name>
<gene>
    <name evidence="7" type="primary">rimI</name>
    <name evidence="7" type="ORF">D7I44_05000</name>
</gene>
<dbReference type="NCBIfam" id="TIGR01575">
    <property type="entry name" value="rimI"/>
    <property type="match status" value="1"/>
</dbReference>
<keyword evidence="2 5" id="KW-0963">Cytoplasm</keyword>
<dbReference type="Proteomes" id="UP000275069">
    <property type="component" value="Chromosome"/>
</dbReference>
<dbReference type="PROSITE" id="PS51186">
    <property type="entry name" value="GNAT"/>
    <property type="match status" value="1"/>
</dbReference>
<dbReference type="GO" id="GO:0008999">
    <property type="term" value="F:protein-N-terminal-alanine acetyltransferase activity"/>
    <property type="evidence" value="ECO:0007669"/>
    <property type="project" value="UniProtKB-EC"/>
</dbReference>
<dbReference type="Gene3D" id="3.40.630.30">
    <property type="match status" value="1"/>
</dbReference>
<dbReference type="InterPro" id="IPR000182">
    <property type="entry name" value="GNAT_dom"/>
</dbReference>
<dbReference type="GO" id="GO:0005737">
    <property type="term" value="C:cytoplasm"/>
    <property type="evidence" value="ECO:0007669"/>
    <property type="project" value="UniProtKB-SubCell"/>
</dbReference>
<comment type="subcellular location">
    <subcellularLocation>
        <location evidence="5">Cytoplasm</location>
    </subcellularLocation>
</comment>
<dbReference type="EMBL" id="CP032624">
    <property type="protein sequence ID" value="AYG02944.1"/>
    <property type="molecule type" value="Genomic_DNA"/>
</dbReference>
<dbReference type="PANTHER" id="PTHR43420">
    <property type="entry name" value="ACETYLTRANSFERASE"/>
    <property type="match status" value="1"/>
</dbReference>
<dbReference type="InterPro" id="IPR050680">
    <property type="entry name" value="YpeA/RimI_acetyltransf"/>
</dbReference>